<dbReference type="InterPro" id="IPR007361">
    <property type="entry name" value="DUF427"/>
</dbReference>
<evidence type="ECO:0000313" key="2">
    <source>
        <dbReference type="EMBL" id="GGB02122.1"/>
    </source>
</evidence>
<protein>
    <recommendedName>
        <fullName evidence="1">DUF427 domain-containing protein</fullName>
    </recommendedName>
</protein>
<dbReference type="PANTHER" id="PTHR43058">
    <property type="entry name" value="SLR0655 PROTEIN"/>
    <property type="match status" value="1"/>
</dbReference>
<dbReference type="InterPro" id="IPR038694">
    <property type="entry name" value="DUF427_sf"/>
</dbReference>
<accession>A0A916WIU7</accession>
<reference evidence="2" key="1">
    <citation type="journal article" date="2014" name="Int. J. Syst. Evol. Microbiol.">
        <title>Complete genome sequence of Corynebacterium casei LMG S-19264T (=DSM 44701T), isolated from a smear-ripened cheese.</title>
        <authorList>
            <consortium name="US DOE Joint Genome Institute (JGI-PGF)"/>
            <person name="Walter F."/>
            <person name="Albersmeier A."/>
            <person name="Kalinowski J."/>
            <person name="Ruckert C."/>
        </authorList>
    </citation>
    <scope>NUCLEOTIDE SEQUENCE</scope>
    <source>
        <strain evidence="2">CGMCC 1.15322</strain>
    </source>
</reference>
<organism evidence="2 3">
    <name type="scientific">Polaromonas eurypsychrophila</name>
    <dbReference type="NCBI Taxonomy" id="1614635"/>
    <lineage>
        <taxon>Bacteria</taxon>
        <taxon>Pseudomonadati</taxon>
        <taxon>Pseudomonadota</taxon>
        <taxon>Betaproteobacteria</taxon>
        <taxon>Burkholderiales</taxon>
        <taxon>Comamonadaceae</taxon>
        <taxon>Polaromonas</taxon>
    </lineage>
</organism>
<comment type="caution">
    <text evidence="2">The sequence shown here is derived from an EMBL/GenBank/DDBJ whole genome shotgun (WGS) entry which is preliminary data.</text>
</comment>
<dbReference type="AlphaFoldDB" id="A0A916WIU7"/>
<reference evidence="2" key="2">
    <citation type="submission" date="2020-09" db="EMBL/GenBank/DDBJ databases">
        <authorList>
            <person name="Sun Q."/>
            <person name="Zhou Y."/>
        </authorList>
    </citation>
    <scope>NUCLEOTIDE SEQUENCE</scope>
    <source>
        <strain evidence="2">CGMCC 1.15322</strain>
    </source>
</reference>
<dbReference type="PANTHER" id="PTHR43058:SF1">
    <property type="entry name" value="DUF427 DOMAIN-CONTAINING PROTEIN"/>
    <property type="match status" value="1"/>
</dbReference>
<proteinExistence type="predicted"/>
<gene>
    <name evidence="2" type="ORF">GCM10011496_23830</name>
</gene>
<dbReference type="RefSeq" id="WP_188708739.1">
    <property type="nucleotide sequence ID" value="NZ_BMIG01000008.1"/>
</dbReference>
<evidence type="ECO:0000259" key="1">
    <source>
        <dbReference type="Pfam" id="PF04248"/>
    </source>
</evidence>
<sequence>MNKTPTWLEAARAHWNWRGQSRPAFAVEPGPGQVSVWDFPRPPRVAADPREVVIAWGDVEVARSSQCVLVLETAHPPSFYIPWADVKRGLLVRASGGSFCEWKGPASYWSLVQGGRSLESVAWSYAQPLEGAEALADCVAFYPVALRCTVGGAPVQAQPGGFYGGWITPELVGPFKGEAGTQGW</sequence>
<feature type="domain" description="DUF427" evidence="1">
    <location>
        <begin position="53"/>
        <end position="143"/>
    </location>
</feature>
<dbReference type="EMBL" id="BMIG01000008">
    <property type="protein sequence ID" value="GGB02122.1"/>
    <property type="molecule type" value="Genomic_DNA"/>
</dbReference>
<dbReference type="Proteomes" id="UP000620596">
    <property type="component" value="Unassembled WGS sequence"/>
</dbReference>
<keyword evidence="3" id="KW-1185">Reference proteome</keyword>
<dbReference type="Gene3D" id="2.170.150.40">
    <property type="entry name" value="Domain of unknown function (DUF427)"/>
    <property type="match status" value="1"/>
</dbReference>
<name>A0A916WIU7_9BURK</name>
<dbReference type="Pfam" id="PF04248">
    <property type="entry name" value="NTP_transf_9"/>
    <property type="match status" value="1"/>
</dbReference>
<evidence type="ECO:0000313" key="3">
    <source>
        <dbReference type="Proteomes" id="UP000620596"/>
    </source>
</evidence>